<dbReference type="Pfam" id="PF00550">
    <property type="entry name" value="PP-binding"/>
    <property type="match status" value="2"/>
</dbReference>
<organism evidence="5 6">
    <name type="scientific">Lentzea sokolovensis</name>
    <dbReference type="NCBI Taxonomy" id="3095429"/>
    <lineage>
        <taxon>Bacteria</taxon>
        <taxon>Bacillati</taxon>
        <taxon>Actinomycetota</taxon>
        <taxon>Actinomycetes</taxon>
        <taxon>Pseudonocardiales</taxon>
        <taxon>Pseudonocardiaceae</taxon>
        <taxon>Lentzea</taxon>
    </lineage>
</organism>
<dbReference type="Gene3D" id="1.10.1200.10">
    <property type="entry name" value="ACP-like"/>
    <property type="match status" value="2"/>
</dbReference>
<protein>
    <submittedName>
        <fullName evidence="5">Amino acid adenylation domain-containing protein</fullName>
    </submittedName>
</protein>
<dbReference type="RefSeq" id="WP_319973833.1">
    <property type="nucleotide sequence ID" value="NZ_JAXAVU010000002.1"/>
</dbReference>
<dbReference type="SUPFAM" id="SSF47336">
    <property type="entry name" value="ACP-like"/>
    <property type="match status" value="2"/>
</dbReference>
<gene>
    <name evidence="5" type="ORF">SK854_05250</name>
</gene>
<dbReference type="InterPro" id="IPR036736">
    <property type="entry name" value="ACP-like_sf"/>
</dbReference>
<evidence type="ECO:0000313" key="5">
    <source>
        <dbReference type="EMBL" id="MDX8141508.1"/>
    </source>
</evidence>
<feature type="domain" description="Carrier" evidence="4">
    <location>
        <begin position="1468"/>
        <end position="1543"/>
    </location>
</feature>
<dbReference type="InterPro" id="IPR001242">
    <property type="entry name" value="Condensation_dom"/>
</dbReference>
<dbReference type="Pfam" id="PF00668">
    <property type="entry name" value="Condensation"/>
    <property type="match status" value="1"/>
</dbReference>
<dbReference type="CDD" id="cd05930">
    <property type="entry name" value="A_NRPS"/>
    <property type="match status" value="1"/>
</dbReference>
<name>A0ABU4UPU0_9PSEU</name>
<dbReference type="Gene3D" id="3.30.559.30">
    <property type="entry name" value="Nonribosomal peptide synthetase, condensation domain"/>
    <property type="match status" value="1"/>
</dbReference>
<dbReference type="Gene3D" id="3.40.50.12780">
    <property type="entry name" value="N-terminal domain of ligase-like"/>
    <property type="match status" value="2"/>
</dbReference>
<comment type="caution">
    <text evidence="5">The sequence shown here is derived from an EMBL/GenBank/DDBJ whole genome shotgun (WGS) entry which is preliminary data.</text>
</comment>
<evidence type="ECO:0000256" key="1">
    <source>
        <dbReference type="ARBA" id="ARBA00001957"/>
    </source>
</evidence>
<sequence>MSLHEEVGRIATATPDRTAVRTGGRSTGYAELDRLAGALAAALTGAGLRPGGVVAVRSSARADYVTAMLAVWRAGGVYLPLDPEAPAGRTQDMLDDAGAALLVEEGVVRETGIAARGATAGLAYLIYTSGTTGRPKGVAVDHTALAAHVPAVAERFGITGQDVVLQLAGPSVDVAVEQMLTALTSGACLVLPERRLLSVDELLRLIEDEQVTVANLPAGYFHDFAAALDRVPPSLRLMVSGSDRLSPAAAAEWTRRTGVRLLNAYGPTETVITATVHETAGETGSVPIGTPVGGRRAHVLDGLRPSDEGELYLGGPELAVGYLGGAALTAARFLPDPSGPAGSRMYRTGDTVRRGPDGVLDFVGRGDDQVKVRGYRVELGEVQHTLAAHPAVETCAVVPHGTGLAAYITGTADTAEVRDFLTRRLPAHMVPASVTVLDRLPLTDGGKVDRAALPVPATSEAVPDDDAPRDHTEQLLAGIWADVLGVRRIGLHDNFFHLGGDSLTAVRVASRVFEAFGPVSPYLVFEAPTLAEFAAALRAGSTPARPGPVALPGSPAPLSRFQRGLWLRECWEPGGSVYNVPWLFHFSGPLDTAALRQALQSVADRHDALRSTVGTDADMAPVLVVHDRVEVPFTESHAELEHQVADVAQLPFDLAEGPLLRARLVHTGPGEATLVLVLHHIVWDEGSLRVLDRELRECYLATVEGRAPRLADLTVQYSDYARWSTEDSLESDVDYWVEHLRGAPSAPAISPDHDGTAATGRGGVLPFAFEPELAEGVRALARAAGATPYLLLLAALVEAHRRRGVADVVIGTPVSVRDRAELDALVGYFINLVPLRFRPDGEELTGRDLLDHVRSVALDGFRHQGVPFEEIVAATSGERSGAGTVLFQLVFEMHTADAATAPYGAVAVEKRLHSNEFSRFDLSWSVEDDGVGFHGRVEYAADLFDPATAEALGAQWRTVVEELVADLDAELPAPAEPVDIHTPVHFRIAEQAGRTPDSTALVSGAESLTYAELDAAANRVARHLAALGVVPGDVVAVRIPRDTALVVALLAVLKAGAAYTLLDPDLPAARQEQVITDAGVRLVVTADTVAGASDDTGEFAVPVDADAVACVMYTSGSTGRPKGVAATHRALAATYSGQDYAGFASDEVWLQCSPVSWDAFGLELYGALMFGGTCVLHPGQRPDPQTMAELVARHGVTQLQLSSSLFNFLVDELPEVFAGLRVAFTGGERASAAHIARLAERYPHVRVVNGYGPVESMGFTTTHDVASIDPSAAVPIGRAVVHKGVHVLDEKLQPVGGSEQGEIWVTGAGLALGYVAQPGITAGRFLPDPFGPPGSRMYRTGDIGGWNQDGTLAITGRADDQVKIRGFRVEPGEVATVLAGWSAVGDCAVVAHEPVPGQPRLAAYVTARGDVVPDLAGVHDFLAGLLPDYMLPSSVTVLDALPLTPNGKLDRAALPVPTETVAPPSGGPAATDAERLVARVWAEVLGLAEVGPHDNFFRVGGNSLAAVRVAMHLSSATGSRVLPRQVFAARTVSALARTLDTTGAAQ</sequence>
<dbReference type="Pfam" id="PF00501">
    <property type="entry name" value="AMP-binding"/>
    <property type="match status" value="3"/>
</dbReference>
<dbReference type="InterPro" id="IPR025110">
    <property type="entry name" value="AMP-bd_C"/>
</dbReference>
<dbReference type="PROSITE" id="PS00455">
    <property type="entry name" value="AMP_BINDING"/>
    <property type="match status" value="2"/>
</dbReference>
<evidence type="ECO:0000256" key="2">
    <source>
        <dbReference type="ARBA" id="ARBA00022450"/>
    </source>
</evidence>
<dbReference type="CDD" id="cd19531">
    <property type="entry name" value="LCL_NRPS-like"/>
    <property type="match status" value="1"/>
</dbReference>
<dbReference type="InterPro" id="IPR020845">
    <property type="entry name" value="AMP-binding_CS"/>
</dbReference>
<evidence type="ECO:0000256" key="3">
    <source>
        <dbReference type="ARBA" id="ARBA00022553"/>
    </source>
</evidence>
<dbReference type="InterPro" id="IPR020806">
    <property type="entry name" value="PKS_PP-bd"/>
</dbReference>
<dbReference type="Pfam" id="PF13193">
    <property type="entry name" value="AMP-binding_C"/>
    <property type="match status" value="2"/>
</dbReference>
<keyword evidence="2" id="KW-0596">Phosphopantetheine</keyword>
<dbReference type="InterPro" id="IPR006162">
    <property type="entry name" value="Ppantetheine_attach_site"/>
</dbReference>
<dbReference type="InterPro" id="IPR009081">
    <property type="entry name" value="PP-bd_ACP"/>
</dbReference>
<evidence type="ECO:0000313" key="6">
    <source>
        <dbReference type="Proteomes" id="UP001285352"/>
    </source>
</evidence>
<feature type="domain" description="Carrier" evidence="4">
    <location>
        <begin position="467"/>
        <end position="541"/>
    </location>
</feature>
<dbReference type="NCBIfam" id="TIGR01733">
    <property type="entry name" value="AA-adenyl-dom"/>
    <property type="match status" value="2"/>
</dbReference>
<dbReference type="CDD" id="cd12117">
    <property type="entry name" value="A_NRPS_Srf_like"/>
    <property type="match status" value="1"/>
</dbReference>
<keyword evidence="6" id="KW-1185">Reference proteome</keyword>
<dbReference type="Proteomes" id="UP001285352">
    <property type="component" value="Unassembled WGS sequence"/>
</dbReference>
<dbReference type="SMART" id="SM00823">
    <property type="entry name" value="PKS_PP"/>
    <property type="match status" value="2"/>
</dbReference>
<accession>A0ABU4UPU0</accession>
<dbReference type="PANTHER" id="PTHR45527:SF1">
    <property type="entry name" value="FATTY ACID SYNTHASE"/>
    <property type="match status" value="1"/>
</dbReference>
<dbReference type="InterPro" id="IPR000873">
    <property type="entry name" value="AMP-dep_synth/lig_dom"/>
</dbReference>
<dbReference type="InterPro" id="IPR045851">
    <property type="entry name" value="AMP-bd_C_sf"/>
</dbReference>
<comment type="cofactor">
    <cofactor evidence="1">
        <name>pantetheine 4'-phosphate</name>
        <dbReference type="ChEBI" id="CHEBI:47942"/>
    </cofactor>
</comment>
<dbReference type="Gene3D" id="3.30.559.10">
    <property type="entry name" value="Chloramphenicol acetyltransferase-like domain"/>
    <property type="match status" value="1"/>
</dbReference>
<dbReference type="InterPro" id="IPR010071">
    <property type="entry name" value="AA_adenyl_dom"/>
</dbReference>
<proteinExistence type="predicted"/>
<keyword evidence="3" id="KW-0597">Phosphoprotein</keyword>
<dbReference type="PROSITE" id="PS00012">
    <property type="entry name" value="PHOSPHOPANTETHEINE"/>
    <property type="match status" value="2"/>
</dbReference>
<dbReference type="SUPFAM" id="SSF52777">
    <property type="entry name" value="CoA-dependent acyltransferases"/>
    <property type="match status" value="2"/>
</dbReference>
<dbReference type="PANTHER" id="PTHR45527">
    <property type="entry name" value="NONRIBOSOMAL PEPTIDE SYNTHETASE"/>
    <property type="match status" value="1"/>
</dbReference>
<dbReference type="InterPro" id="IPR023213">
    <property type="entry name" value="CAT-like_dom_sf"/>
</dbReference>
<dbReference type="InterPro" id="IPR042099">
    <property type="entry name" value="ANL_N_sf"/>
</dbReference>
<dbReference type="PROSITE" id="PS50075">
    <property type="entry name" value="CARRIER"/>
    <property type="match status" value="2"/>
</dbReference>
<evidence type="ECO:0000259" key="4">
    <source>
        <dbReference type="PROSITE" id="PS50075"/>
    </source>
</evidence>
<dbReference type="SUPFAM" id="SSF56801">
    <property type="entry name" value="Acetyl-CoA synthetase-like"/>
    <property type="match status" value="2"/>
</dbReference>
<dbReference type="Gene3D" id="3.30.300.30">
    <property type="match status" value="2"/>
</dbReference>
<dbReference type="EMBL" id="JAXAVU010000002">
    <property type="protein sequence ID" value="MDX8141508.1"/>
    <property type="molecule type" value="Genomic_DNA"/>
</dbReference>
<reference evidence="5 6" key="1">
    <citation type="submission" date="2023-11" db="EMBL/GenBank/DDBJ databases">
        <title>Lentzea sokolovensis, sp. nov., Lentzea kristufkii, sp. nov., and Lentzea miocenensis, sp. nov., rare actinobacteria from Sokolov Coal Basin, Miocene lacustrine sediment, Czech Republic.</title>
        <authorList>
            <person name="Lara A."/>
            <person name="Kotroba L."/>
            <person name="Nouioui I."/>
            <person name="Neumann-Schaal M."/>
            <person name="Mast Y."/>
            <person name="Chronakova A."/>
        </authorList>
    </citation>
    <scope>NUCLEOTIDE SEQUENCE [LARGE SCALE GENOMIC DNA]</scope>
    <source>
        <strain evidence="5 6">BCCO 10_0061</strain>
    </source>
</reference>